<gene>
    <name evidence="2" type="ORF">DMC30DRAFT_73705</name>
</gene>
<dbReference type="Proteomes" id="UP000311382">
    <property type="component" value="Unassembled WGS sequence"/>
</dbReference>
<feature type="region of interest" description="Disordered" evidence="1">
    <location>
        <begin position="1"/>
        <end position="36"/>
    </location>
</feature>
<reference evidence="2 3" key="1">
    <citation type="submission" date="2019-03" db="EMBL/GenBank/DDBJ databases">
        <title>Rhodosporidium diobovatum UCD-FST 08-225 genome sequencing, assembly, and annotation.</title>
        <authorList>
            <person name="Fakankun I.U."/>
            <person name="Fristensky B."/>
            <person name="Levin D.B."/>
        </authorList>
    </citation>
    <scope>NUCLEOTIDE SEQUENCE [LARGE SCALE GENOMIC DNA]</scope>
    <source>
        <strain evidence="2 3">UCD-FST 08-225</strain>
    </source>
</reference>
<accession>A0A5C5FML0</accession>
<feature type="compositionally biased region" description="Low complexity" evidence="1">
    <location>
        <begin position="1"/>
        <end position="14"/>
    </location>
</feature>
<proteinExistence type="predicted"/>
<evidence type="ECO:0000313" key="3">
    <source>
        <dbReference type="Proteomes" id="UP000311382"/>
    </source>
</evidence>
<keyword evidence="3" id="KW-1185">Reference proteome</keyword>
<dbReference type="EMBL" id="SOZI01000156">
    <property type="protein sequence ID" value="TNY18097.1"/>
    <property type="molecule type" value="Genomic_DNA"/>
</dbReference>
<evidence type="ECO:0000313" key="2">
    <source>
        <dbReference type="EMBL" id="TNY18097.1"/>
    </source>
</evidence>
<evidence type="ECO:0008006" key="4">
    <source>
        <dbReference type="Google" id="ProtNLM"/>
    </source>
</evidence>
<dbReference type="OrthoDB" id="2529486at2759"/>
<dbReference type="AlphaFoldDB" id="A0A5C5FML0"/>
<protein>
    <recommendedName>
        <fullName evidence="4">Proteophosphoglycan ppg4</fullName>
    </recommendedName>
</protein>
<evidence type="ECO:0000256" key="1">
    <source>
        <dbReference type="SAM" id="MobiDB-lite"/>
    </source>
</evidence>
<organism evidence="2 3">
    <name type="scientific">Rhodotorula diobovata</name>
    <dbReference type="NCBI Taxonomy" id="5288"/>
    <lineage>
        <taxon>Eukaryota</taxon>
        <taxon>Fungi</taxon>
        <taxon>Dikarya</taxon>
        <taxon>Basidiomycota</taxon>
        <taxon>Pucciniomycotina</taxon>
        <taxon>Microbotryomycetes</taxon>
        <taxon>Sporidiobolales</taxon>
        <taxon>Sporidiobolaceae</taxon>
        <taxon>Rhodotorula</taxon>
    </lineage>
</organism>
<comment type="caution">
    <text evidence="2">The sequence shown here is derived from an EMBL/GenBank/DDBJ whole genome shotgun (WGS) entry which is preliminary data.</text>
</comment>
<feature type="compositionally biased region" description="Polar residues" evidence="1">
    <location>
        <begin position="16"/>
        <end position="29"/>
    </location>
</feature>
<name>A0A5C5FML0_9BASI</name>
<sequence length="533" mass="59225">MSCPSEPSSSHDSPIAIQSSPQKMDSSNAPVPRVKLDDLPTDLKQRIVQLCAEQDARYKEMVAALSSRTSSGGHDCLEPEDLARLAVRNWPTVGVVFRLNRAWSELAAPYLFTRLAVKRTDSDVFRHRVSRLRARHFRHLVLDDMDLGQHAHLHSLVSASPAAPAFLAILPHLDLASLDTITLGHQIYTSTTNAAGRLSLVHAPEHFSTNFRSQLLVSLLERVPNLNLYLRDPQDFGDVLDIARAVKTLYMHASLPRGATFDAVGTLEALPPTLENLTISAPVPLDLSGVAAVYRAGEAMWPALQALSYRGPFHPSLAAFVTLSAQSLRSFEIKCPTRFEADASPILLEHDVTFPQLRRLSLGATHWNGHETLLESLPTSGFPALQELELSCREKESPRDFEASALFDAVGRLLESHVQLRVVRLDYHCVLSPEEVVSLRRFSNNHGVRFEIGPAVTFPDLALLVPAYWRYTEDNFDDYELPDCDFLTTAVSRTVDFIADWRDRARASSAVAEWAQLAAVLRDAEFERAVMAT</sequence>